<evidence type="ECO:0000313" key="13">
    <source>
        <dbReference type="RefSeq" id="XP_006823428.1"/>
    </source>
</evidence>
<keyword evidence="10" id="KW-1015">Disulfide bond</keyword>
<dbReference type="Gene3D" id="3.90.1480.20">
    <property type="entry name" value="Glycosyl transferase family 29"/>
    <property type="match status" value="1"/>
</dbReference>
<keyword evidence="12" id="KW-1185">Reference proteome</keyword>
<evidence type="ECO:0000256" key="5">
    <source>
        <dbReference type="ARBA" id="ARBA00022692"/>
    </source>
</evidence>
<evidence type="ECO:0000256" key="6">
    <source>
        <dbReference type="ARBA" id="ARBA00022968"/>
    </source>
</evidence>
<accession>A0ABM0MTT7</accession>
<evidence type="ECO:0000256" key="4">
    <source>
        <dbReference type="ARBA" id="ARBA00022679"/>
    </source>
</evidence>
<reference evidence="13" key="1">
    <citation type="submission" date="2025-08" db="UniProtKB">
        <authorList>
            <consortium name="RefSeq"/>
        </authorList>
    </citation>
    <scope>IDENTIFICATION</scope>
    <source>
        <tissue evidence="13">Testes</tissue>
    </source>
</reference>
<keyword evidence="4" id="KW-0808">Transferase</keyword>
<evidence type="ECO:0000256" key="3">
    <source>
        <dbReference type="ARBA" id="ARBA00022676"/>
    </source>
</evidence>
<evidence type="ECO:0000256" key="11">
    <source>
        <dbReference type="ARBA" id="ARBA00023180"/>
    </source>
</evidence>
<comment type="similarity">
    <text evidence="2">Belongs to the glycosyltransferase 29 family.</text>
</comment>
<keyword evidence="6" id="KW-0735">Signal-anchor</keyword>
<dbReference type="PANTHER" id="PTHR11987">
    <property type="entry name" value="ALPHA-2,8-SIALYLTRANSFERASE"/>
    <property type="match status" value="1"/>
</dbReference>
<keyword evidence="9" id="KW-0472">Membrane</keyword>
<dbReference type="PANTHER" id="PTHR11987:SF36">
    <property type="entry name" value="SIA-ALPHA-2,3-GAL-BETA-1,4-GLCNAC-R:ALPHA 2,8-SIALYLTRANSFERASE"/>
    <property type="match status" value="1"/>
</dbReference>
<comment type="subcellular location">
    <subcellularLocation>
        <location evidence="1">Golgi apparatus membrane</location>
        <topology evidence="1">Single-pass type II membrane protein</topology>
    </subcellularLocation>
</comment>
<name>A0ABM0MTT7_SACKO</name>
<gene>
    <name evidence="13" type="primary">LOC100367545</name>
</gene>
<protein>
    <submittedName>
        <fullName evidence="13">Sia-alpha-2,3-Gal-beta-1,4-GlcNAc-R:alpha 2,8-sialyltransferase-like</fullName>
    </submittedName>
</protein>
<dbReference type="InterPro" id="IPR050943">
    <property type="entry name" value="Glycosyltr_29_Sialyltrsf"/>
</dbReference>
<evidence type="ECO:0000256" key="1">
    <source>
        <dbReference type="ARBA" id="ARBA00004323"/>
    </source>
</evidence>
<dbReference type="InterPro" id="IPR038578">
    <property type="entry name" value="GT29-like_sf"/>
</dbReference>
<dbReference type="InterPro" id="IPR001675">
    <property type="entry name" value="Glyco_trans_29"/>
</dbReference>
<keyword evidence="8" id="KW-0333">Golgi apparatus</keyword>
<keyword evidence="5" id="KW-0812">Transmembrane</keyword>
<evidence type="ECO:0000313" key="12">
    <source>
        <dbReference type="Proteomes" id="UP000694865"/>
    </source>
</evidence>
<dbReference type="RefSeq" id="XP_006823428.1">
    <property type="nucleotide sequence ID" value="XM_006823365.1"/>
</dbReference>
<evidence type="ECO:0000256" key="8">
    <source>
        <dbReference type="ARBA" id="ARBA00023034"/>
    </source>
</evidence>
<evidence type="ECO:0000256" key="10">
    <source>
        <dbReference type="ARBA" id="ARBA00023157"/>
    </source>
</evidence>
<dbReference type="Pfam" id="PF00777">
    <property type="entry name" value="Glyco_transf_29"/>
    <property type="match status" value="1"/>
</dbReference>
<dbReference type="PIRSF" id="PIRSF005557">
    <property type="entry name" value="Sialyl_trans"/>
    <property type="match status" value="1"/>
</dbReference>
<organism evidence="12 13">
    <name type="scientific">Saccoglossus kowalevskii</name>
    <name type="common">Acorn worm</name>
    <dbReference type="NCBI Taxonomy" id="10224"/>
    <lineage>
        <taxon>Eukaryota</taxon>
        <taxon>Metazoa</taxon>
        <taxon>Hemichordata</taxon>
        <taxon>Enteropneusta</taxon>
        <taxon>Harrimaniidae</taxon>
        <taxon>Saccoglossus</taxon>
    </lineage>
</organism>
<evidence type="ECO:0000256" key="9">
    <source>
        <dbReference type="ARBA" id="ARBA00023136"/>
    </source>
</evidence>
<evidence type="ECO:0000256" key="2">
    <source>
        <dbReference type="ARBA" id="ARBA00006003"/>
    </source>
</evidence>
<proteinExistence type="inferred from homology"/>
<dbReference type="Proteomes" id="UP000694865">
    <property type="component" value="Unplaced"/>
</dbReference>
<keyword evidence="7" id="KW-1133">Transmembrane helix</keyword>
<keyword evidence="3" id="KW-0328">Glycosyltransferase</keyword>
<dbReference type="GeneID" id="100367545"/>
<keyword evidence="11" id="KW-0325">Glycoprotein</keyword>
<evidence type="ECO:0000256" key="7">
    <source>
        <dbReference type="ARBA" id="ARBA00022989"/>
    </source>
</evidence>
<sequence>MTKKDVKPWQLVKFDFSDKKYVFPISPTLYDLLPKDSPLINRKYKTCSIVGSSGILLNSKCGAEIDTSDYVIRCNMAPRYGFTTDVGEKTNFMTMNPAILNDRYHLLISTDDRYRFLKDLVELGEAILWSPALTHTGSVTPLRVLVDFLTEHQDKLKLQFAVLGEGAMRYIKGFWKISHNFTEPRITTGLFMYTIAVPICDEIRLYGFYPFLNDTHNNIVPWHYYNPAADPSWLKTVHKMPEEYSILQKLHKQGALKLINRKCKG</sequence>
<dbReference type="InterPro" id="IPR012163">
    <property type="entry name" value="Sialyl_trans"/>
</dbReference>